<feature type="domain" description="DUF8110" evidence="1">
    <location>
        <begin position="1"/>
        <end position="89"/>
    </location>
</feature>
<accession>M0E971</accession>
<dbReference type="EMBL" id="AOJK01000050">
    <property type="protein sequence ID" value="ELZ42949.1"/>
    <property type="molecule type" value="Genomic_DNA"/>
</dbReference>
<proteinExistence type="predicted"/>
<gene>
    <name evidence="2" type="ORF">C463_10105</name>
</gene>
<dbReference type="RefSeq" id="WP_008443301.1">
    <property type="nucleotide sequence ID" value="NZ_AOJK01000050.1"/>
</dbReference>
<dbReference type="OrthoDB" id="314927at2157"/>
<protein>
    <recommendedName>
        <fullName evidence="1">DUF8110 domain-containing protein</fullName>
    </recommendedName>
</protein>
<dbReference type="Proteomes" id="UP000011586">
    <property type="component" value="Unassembled WGS sequence"/>
</dbReference>
<dbReference type="STRING" id="1227465.C463_10105"/>
<dbReference type="PATRIC" id="fig|1227465.4.peg.1979"/>
<name>M0E971_9EURY</name>
<sequence>MSKSLADDYPEAASYIQKAVDEHGEDWVLENYYEQLYPLGQVMKMPDKEELPFYDADEHDAMTREERVEMYQAWAEYRENLRTGTKPDE</sequence>
<comment type="caution">
    <text evidence="2">The sequence shown here is derived from an EMBL/GenBank/DDBJ whole genome shotgun (WGS) entry which is preliminary data.</text>
</comment>
<dbReference type="Pfam" id="PF26415">
    <property type="entry name" value="DUF8110"/>
    <property type="match status" value="1"/>
</dbReference>
<reference evidence="2 3" key="1">
    <citation type="journal article" date="2014" name="PLoS Genet.">
        <title>Phylogenetically driven sequencing of extremely halophilic archaea reveals strategies for static and dynamic osmo-response.</title>
        <authorList>
            <person name="Becker E.A."/>
            <person name="Seitzer P.M."/>
            <person name="Tritt A."/>
            <person name="Larsen D."/>
            <person name="Krusor M."/>
            <person name="Yao A.I."/>
            <person name="Wu D."/>
            <person name="Madern D."/>
            <person name="Eisen J.A."/>
            <person name="Darling A.E."/>
            <person name="Facciotti M.T."/>
        </authorList>
    </citation>
    <scope>NUCLEOTIDE SEQUENCE [LARGE SCALE GENOMIC DNA]</scope>
    <source>
        <strain evidence="2 3">DSM 19288</strain>
    </source>
</reference>
<dbReference type="AlphaFoldDB" id="M0E971"/>
<keyword evidence="3" id="KW-1185">Reference proteome</keyword>
<organism evidence="2 3">
    <name type="scientific">Halorubrum californiense DSM 19288</name>
    <dbReference type="NCBI Taxonomy" id="1227465"/>
    <lineage>
        <taxon>Archaea</taxon>
        <taxon>Methanobacteriati</taxon>
        <taxon>Methanobacteriota</taxon>
        <taxon>Stenosarchaea group</taxon>
        <taxon>Halobacteria</taxon>
        <taxon>Halobacteriales</taxon>
        <taxon>Haloferacaceae</taxon>
        <taxon>Halorubrum</taxon>
    </lineage>
</organism>
<evidence type="ECO:0000313" key="2">
    <source>
        <dbReference type="EMBL" id="ELZ42949.1"/>
    </source>
</evidence>
<evidence type="ECO:0000313" key="3">
    <source>
        <dbReference type="Proteomes" id="UP000011586"/>
    </source>
</evidence>
<evidence type="ECO:0000259" key="1">
    <source>
        <dbReference type="Pfam" id="PF26415"/>
    </source>
</evidence>
<dbReference type="InterPro" id="IPR058423">
    <property type="entry name" value="DUF8110"/>
</dbReference>